<keyword evidence="3" id="KW-1003">Cell membrane</keyword>
<reference evidence="8 9" key="1">
    <citation type="journal article" date="2024" name="Front. Microbiol.">
        <title>Novel thermophilic genera Geochorda gen. nov. and Carboxydochorda gen. nov. from the deep terrestrial subsurface reveal the ecophysiological diversity in the class Limnochordia.</title>
        <authorList>
            <person name="Karnachuk O.V."/>
            <person name="Lukina A.P."/>
            <person name="Avakyan M.R."/>
            <person name="Kadnikov V.V."/>
            <person name="Begmatov S."/>
            <person name="Beletsky A.V."/>
            <person name="Vlasova K.G."/>
            <person name="Novikov A.A."/>
            <person name="Shcherbakova V.A."/>
            <person name="Mardanov A.V."/>
            <person name="Ravin N.V."/>
        </authorList>
    </citation>
    <scope>NUCLEOTIDE SEQUENCE [LARGE SCALE GENOMIC DNA]</scope>
    <source>
        <strain evidence="8 9">L945</strain>
    </source>
</reference>
<evidence type="ECO:0000256" key="6">
    <source>
        <dbReference type="ARBA" id="ARBA00023136"/>
    </source>
</evidence>
<comment type="similarity">
    <text evidence="2">Belongs to the cytochrome ubiquinol oxidase subunit 2 family.</text>
</comment>
<feature type="transmembrane region" description="Helical" evidence="7">
    <location>
        <begin position="265"/>
        <end position="283"/>
    </location>
</feature>
<feature type="transmembrane region" description="Helical" evidence="7">
    <location>
        <begin position="303"/>
        <end position="330"/>
    </location>
</feature>
<keyword evidence="5 7" id="KW-1133">Transmembrane helix</keyword>
<gene>
    <name evidence="8" type="ORF">U7230_14390</name>
</gene>
<feature type="transmembrane region" description="Helical" evidence="7">
    <location>
        <begin position="83"/>
        <end position="101"/>
    </location>
</feature>
<evidence type="ECO:0000256" key="7">
    <source>
        <dbReference type="SAM" id="Phobius"/>
    </source>
</evidence>
<dbReference type="Proteomes" id="UP001332192">
    <property type="component" value="Chromosome"/>
</dbReference>
<evidence type="ECO:0000256" key="5">
    <source>
        <dbReference type="ARBA" id="ARBA00022989"/>
    </source>
</evidence>
<dbReference type="EMBL" id="CP141615">
    <property type="protein sequence ID" value="WRP17250.1"/>
    <property type="molecule type" value="Genomic_DNA"/>
</dbReference>
<evidence type="ECO:0000313" key="8">
    <source>
        <dbReference type="EMBL" id="WRP17250.1"/>
    </source>
</evidence>
<organism evidence="8 9">
    <name type="scientific">Carboxydichorda subterranea</name>
    <dbReference type="NCBI Taxonomy" id="3109565"/>
    <lineage>
        <taxon>Bacteria</taxon>
        <taxon>Bacillati</taxon>
        <taxon>Bacillota</taxon>
        <taxon>Limnochordia</taxon>
        <taxon>Limnochordales</taxon>
        <taxon>Geochordaceae</taxon>
        <taxon>Carboxydichorda</taxon>
    </lineage>
</organism>
<evidence type="ECO:0000256" key="2">
    <source>
        <dbReference type="ARBA" id="ARBA00007543"/>
    </source>
</evidence>
<accession>A0ABZ1BXA5</accession>
<feature type="transmembrane region" description="Helical" evidence="7">
    <location>
        <begin position="12"/>
        <end position="38"/>
    </location>
</feature>
<proteinExistence type="inferred from homology"/>
<feature type="transmembrane region" description="Helical" evidence="7">
    <location>
        <begin position="59"/>
        <end position="77"/>
    </location>
</feature>
<sequence length="349" mass="35590">MTVPIPSHLQAGLLVLVALGLYALFGGADFGGGIWDLFASGPSAARQRGAIARAMGPVWEVNHVWLIFALVVAFTAFPSGFSTITVALFWPLHLALAGLILRGAAFALRPAPEAQVGGRRGAWSWVFGVASLLTPLLMGMTVGLLTPGEGGTPLVADRPLGSAGWWSPLSLGVGLLAAATSAYVAAVFMTLETGGELQALFRRRALASAGVVAGLTLMSLGSLAEAAPALADRLFAPPALPVTAGGLVAAVLAATSLWRRDYPAARVLAALQVAGMVGSFALARGPYVVYPTLSLQEAAAPAGVVSTVIGISLPGLALLVPALGLLWAVFKSPRTPAHPAEGTTARRPS</sequence>
<dbReference type="Pfam" id="PF02322">
    <property type="entry name" value="Cyt_bd_oxida_II"/>
    <property type="match status" value="1"/>
</dbReference>
<evidence type="ECO:0000313" key="9">
    <source>
        <dbReference type="Proteomes" id="UP001332192"/>
    </source>
</evidence>
<feature type="transmembrane region" description="Helical" evidence="7">
    <location>
        <begin position="235"/>
        <end position="258"/>
    </location>
</feature>
<evidence type="ECO:0000256" key="4">
    <source>
        <dbReference type="ARBA" id="ARBA00022692"/>
    </source>
</evidence>
<evidence type="ECO:0000256" key="3">
    <source>
        <dbReference type="ARBA" id="ARBA00022475"/>
    </source>
</evidence>
<dbReference type="InterPro" id="IPR003317">
    <property type="entry name" value="Cyt-d_oxidase_su2"/>
</dbReference>
<name>A0ABZ1BXA5_9FIRM</name>
<dbReference type="PANTHER" id="PTHR43141">
    <property type="entry name" value="CYTOCHROME BD2 SUBUNIT II"/>
    <property type="match status" value="1"/>
</dbReference>
<keyword evidence="6 7" id="KW-0472">Membrane</keyword>
<feature type="transmembrane region" description="Helical" evidence="7">
    <location>
        <begin position="165"/>
        <end position="191"/>
    </location>
</feature>
<evidence type="ECO:0000256" key="1">
    <source>
        <dbReference type="ARBA" id="ARBA00004651"/>
    </source>
</evidence>
<dbReference type="RefSeq" id="WP_324716522.1">
    <property type="nucleotide sequence ID" value="NZ_CP141615.1"/>
</dbReference>
<keyword evidence="9" id="KW-1185">Reference proteome</keyword>
<keyword evidence="4 7" id="KW-0812">Transmembrane</keyword>
<feature type="transmembrane region" description="Helical" evidence="7">
    <location>
        <begin position="122"/>
        <end position="145"/>
    </location>
</feature>
<comment type="subcellular location">
    <subcellularLocation>
        <location evidence="1">Cell membrane</location>
        <topology evidence="1">Multi-pass membrane protein</topology>
    </subcellularLocation>
</comment>
<dbReference type="PANTHER" id="PTHR43141:SF4">
    <property type="entry name" value="CYTOCHROME BD2 SUBUNIT II"/>
    <property type="match status" value="1"/>
</dbReference>
<protein>
    <submittedName>
        <fullName evidence="8">Cytochrome d ubiquinol oxidase subunit II</fullName>
    </submittedName>
</protein>
<feature type="transmembrane region" description="Helical" evidence="7">
    <location>
        <begin position="203"/>
        <end position="223"/>
    </location>
</feature>